<dbReference type="Pfam" id="PF00082">
    <property type="entry name" value="Peptidase_S8"/>
    <property type="match status" value="1"/>
</dbReference>
<dbReference type="GO" id="GO:0005615">
    <property type="term" value="C:extracellular space"/>
    <property type="evidence" value="ECO:0007669"/>
    <property type="project" value="TreeGrafter"/>
</dbReference>
<dbReference type="InterPro" id="IPR036852">
    <property type="entry name" value="Peptidase_S8/S53_dom_sf"/>
</dbReference>
<dbReference type="GO" id="GO:0004252">
    <property type="term" value="F:serine-type endopeptidase activity"/>
    <property type="evidence" value="ECO:0007669"/>
    <property type="project" value="UniProtKB-UniRule"/>
</dbReference>
<proteinExistence type="inferred from homology"/>
<dbReference type="EMBL" id="WAAT01000042">
    <property type="protein sequence ID" value="KAB1067947.1"/>
    <property type="molecule type" value="Genomic_DNA"/>
</dbReference>
<dbReference type="InterPro" id="IPR000209">
    <property type="entry name" value="Peptidase_S8/S53_dom"/>
</dbReference>
<dbReference type="PANTHER" id="PTHR43806">
    <property type="entry name" value="PEPTIDASE S8"/>
    <property type="match status" value="1"/>
</dbReference>
<dbReference type="Gene3D" id="3.40.50.200">
    <property type="entry name" value="Peptidase S8/S53 domain"/>
    <property type="match status" value="1"/>
</dbReference>
<feature type="active site" description="Charge relay system" evidence="5">
    <location>
        <position position="191"/>
    </location>
</feature>
<dbReference type="PROSITE" id="PS51892">
    <property type="entry name" value="SUBTILASE"/>
    <property type="match status" value="1"/>
</dbReference>
<comment type="caution">
    <text evidence="7">The sequence shown here is derived from an EMBL/GenBank/DDBJ whole genome shotgun (WGS) entry which is preliminary data.</text>
</comment>
<evidence type="ECO:0000256" key="3">
    <source>
        <dbReference type="ARBA" id="ARBA00022801"/>
    </source>
</evidence>
<dbReference type="PANTHER" id="PTHR43806:SF11">
    <property type="entry name" value="CEREVISIN-RELATED"/>
    <property type="match status" value="1"/>
</dbReference>
<evidence type="ECO:0000256" key="1">
    <source>
        <dbReference type="ARBA" id="ARBA00011073"/>
    </source>
</evidence>
<name>A0A6N6MEZ7_9FLAO</name>
<evidence type="ECO:0000256" key="4">
    <source>
        <dbReference type="ARBA" id="ARBA00022825"/>
    </source>
</evidence>
<dbReference type="RefSeq" id="WP_150938758.1">
    <property type="nucleotide sequence ID" value="NZ_WAAT01000042.1"/>
</dbReference>
<evidence type="ECO:0000313" key="7">
    <source>
        <dbReference type="EMBL" id="KAB1067947.1"/>
    </source>
</evidence>
<reference evidence="7 8" key="1">
    <citation type="submission" date="2019-09" db="EMBL/GenBank/DDBJ databases">
        <authorList>
            <person name="Cao W.R."/>
        </authorList>
    </citation>
    <scope>NUCLEOTIDE SEQUENCE [LARGE SCALE GENOMIC DNA]</scope>
    <source>
        <strain evidence="7 8">B1N29</strain>
    </source>
</reference>
<feature type="active site" description="Charge relay system" evidence="5">
    <location>
        <position position="145"/>
    </location>
</feature>
<gene>
    <name evidence="7" type="ORF">F6U93_08375</name>
</gene>
<feature type="active site" description="Charge relay system" evidence="5">
    <location>
        <position position="371"/>
    </location>
</feature>
<keyword evidence="3 5" id="KW-0378">Hydrolase</keyword>
<evidence type="ECO:0000256" key="5">
    <source>
        <dbReference type="PROSITE-ProRule" id="PRU01240"/>
    </source>
</evidence>
<evidence type="ECO:0000256" key="2">
    <source>
        <dbReference type="ARBA" id="ARBA00022670"/>
    </source>
</evidence>
<evidence type="ECO:0000259" key="6">
    <source>
        <dbReference type="Pfam" id="PF00082"/>
    </source>
</evidence>
<dbReference type="Proteomes" id="UP000441333">
    <property type="component" value="Unassembled WGS sequence"/>
</dbReference>
<protein>
    <submittedName>
        <fullName evidence="7">S8 family serine peptidase</fullName>
    </submittedName>
</protein>
<accession>A0A6N6MEZ7</accession>
<keyword evidence="8" id="KW-1185">Reference proteome</keyword>
<dbReference type="AlphaFoldDB" id="A0A6N6MEZ7"/>
<organism evidence="7 8">
    <name type="scientific">Pseudotamlana haliotis</name>
    <dbReference type="NCBI Taxonomy" id="2614804"/>
    <lineage>
        <taxon>Bacteria</taxon>
        <taxon>Pseudomonadati</taxon>
        <taxon>Bacteroidota</taxon>
        <taxon>Flavobacteriia</taxon>
        <taxon>Flavobacteriales</taxon>
        <taxon>Flavobacteriaceae</taxon>
        <taxon>Pseudotamlana</taxon>
    </lineage>
</organism>
<dbReference type="GO" id="GO:0006508">
    <property type="term" value="P:proteolysis"/>
    <property type="evidence" value="ECO:0007669"/>
    <property type="project" value="UniProtKB-KW"/>
</dbReference>
<keyword evidence="2 5" id="KW-0645">Protease</keyword>
<comment type="similarity">
    <text evidence="1 5">Belongs to the peptidase S8 family.</text>
</comment>
<feature type="domain" description="Peptidase S8/S53" evidence="6">
    <location>
        <begin position="138"/>
        <end position="428"/>
    </location>
</feature>
<dbReference type="SUPFAM" id="SSF52743">
    <property type="entry name" value="Subtilisin-like"/>
    <property type="match status" value="1"/>
</dbReference>
<keyword evidence="4 5" id="KW-0720">Serine protease</keyword>
<dbReference type="InterPro" id="IPR050131">
    <property type="entry name" value="Peptidase_S8_subtilisin-like"/>
</dbReference>
<evidence type="ECO:0000313" key="8">
    <source>
        <dbReference type="Proteomes" id="UP000441333"/>
    </source>
</evidence>
<sequence length="536" mass="61550">MRATLTAYVNHSDRKKAIAIVKSVTGEYLDFFSEKNLCLSLAGETSIEVRNQSEAFEIERELLKFDVLKDVDVLIDDSFEEQLINERYSGVNELINDSKSKRPDPSWYHNNIKLKEAFAFLQESFENGSGYYDINKSKINLALIDTGYSNHPEITRIDKVNGRNFLKWESFKKPLDKLQSTRPFPISWGGHGTSCAGIINGVQAIIPIDNQIPKKDVLFDDLNNGLDKYGSINVIPFRVSRNIISFGNKMPRAINYIIKNGTMPVVSMSHASLMNRKSYRLATIDAYKNGVIFIAAPGSHVFRSKKVYTYPAKYPWTIAPAASKQNNRPWAYTHGGREVDVCAPGYEIYIPYPYKKKKRIGYGYKWSEGSSFAVPIIATAACLWRMHHGSGLDNFSPVEQIELFRSILKRTVTRFPDDDISTKLYGSGVVNFEKLMKEPLDRVQFEKKKPLDMFISQDINFENFYSIDKEEETIKRELMFLKLNEISFNSEKSINELDYFQDRGSDLMKNWINQIKKNNKQPLIKIKSIIEDSLNR</sequence>